<gene>
    <name evidence="2" type="ORF">BCR41DRAFT_349915</name>
</gene>
<proteinExistence type="predicted"/>
<comment type="caution">
    <text evidence="2">The sequence shown here is derived from an EMBL/GenBank/DDBJ whole genome shotgun (WGS) entry which is preliminary data.</text>
</comment>
<dbReference type="AlphaFoldDB" id="A0A1Y2GTT5"/>
<name>A0A1Y2GTT5_9FUNG</name>
<organism evidence="2 3">
    <name type="scientific">Lobosporangium transversale</name>
    <dbReference type="NCBI Taxonomy" id="64571"/>
    <lineage>
        <taxon>Eukaryota</taxon>
        <taxon>Fungi</taxon>
        <taxon>Fungi incertae sedis</taxon>
        <taxon>Mucoromycota</taxon>
        <taxon>Mortierellomycotina</taxon>
        <taxon>Mortierellomycetes</taxon>
        <taxon>Mortierellales</taxon>
        <taxon>Mortierellaceae</taxon>
        <taxon>Lobosporangium</taxon>
    </lineage>
</organism>
<keyword evidence="1" id="KW-0812">Transmembrane</keyword>
<keyword evidence="3" id="KW-1185">Reference proteome</keyword>
<feature type="transmembrane region" description="Helical" evidence="1">
    <location>
        <begin position="37"/>
        <end position="55"/>
    </location>
</feature>
<keyword evidence="1" id="KW-1133">Transmembrane helix</keyword>
<dbReference type="EMBL" id="MCFF01000010">
    <property type="protein sequence ID" value="ORZ22927.1"/>
    <property type="molecule type" value="Genomic_DNA"/>
</dbReference>
<keyword evidence="1" id="KW-0472">Membrane</keyword>
<evidence type="ECO:0000313" key="2">
    <source>
        <dbReference type="EMBL" id="ORZ22927.1"/>
    </source>
</evidence>
<dbReference type="Proteomes" id="UP000193648">
    <property type="component" value="Unassembled WGS sequence"/>
</dbReference>
<evidence type="ECO:0000256" key="1">
    <source>
        <dbReference type="SAM" id="Phobius"/>
    </source>
</evidence>
<dbReference type="GeneID" id="33565409"/>
<dbReference type="RefSeq" id="XP_021883481.1">
    <property type="nucleotide sequence ID" value="XM_022023565.1"/>
</dbReference>
<accession>A0A1Y2GTT5</accession>
<feature type="transmembrane region" description="Helical" evidence="1">
    <location>
        <begin position="7"/>
        <end position="31"/>
    </location>
</feature>
<evidence type="ECO:0000313" key="3">
    <source>
        <dbReference type="Proteomes" id="UP000193648"/>
    </source>
</evidence>
<dbReference type="InParanoid" id="A0A1Y2GTT5"/>
<protein>
    <submittedName>
        <fullName evidence="2">Uncharacterized protein</fullName>
    </submittedName>
</protein>
<sequence length="60" mass="7223">MGHRLPYYKLLTILPSFLLSFPSFLLSFFALHSSFFIFYHLFVFIQMLIHILRFFTVCSL</sequence>
<reference evidence="2 3" key="1">
    <citation type="submission" date="2016-07" db="EMBL/GenBank/DDBJ databases">
        <title>Pervasive Adenine N6-methylation of Active Genes in Fungi.</title>
        <authorList>
            <consortium name="DOE Joint Genome Institute"/>
            <person name="Mondo S.J."/>
            <person name="Dannebaum R.O."/>
            <person name="Kuo R.C."/>
            <person name="Labutti K."/>
            <person name="Haridas S."/>
            <person name="Kuo A."/>
            <person name="Salamov A."/>
            <person name="Ahrendt S.R."/>
            <person name="Lipzen A."/>
            <person name="Sullivan W."/>
            <person name="Andreopoulos W.B."/>
            <person name="Clum A."/>
            <person name="Lindquist E."/>
            <person name="Daum C."/>
            <person name="Ramamoorthy G.K."/>
            <person name="Gryganskyi A."/>
            <person name="Culley D."/>
            <person name="Magnuson J.K."/>
            <person name="James T.Y."/>
            <person name="O'Malley M.A."/>
            <person name="Stajich J.E."/>
            <person name="Spatafora J.W."/>
            <person name="Visel A."/>
            <person name="Grigoriev I.V."/>
        </authorList>
    </citation>
    <scope>NUCLEOTIDE SEQUENCE [LARGE SCALE GENOMIC DNA]</scope>
    <source>
        <strain evidence="2 3">NRRL 3116</strain>
    </source>
</reference>